<sequence length="163" mass="17600">MSVGKRGICCMVSSSVVVEKEETARLLNRLLKDCGREHLRAVLPGREKEKELLLVSSAAMLQYAEGFSKCLAEYSLHEDPRLVGKQLTTYSLKEEAADYTACGLHTTAEGFSAFEIVGVGCIGRVRLRSLPQGGEETILMAASAAVVCGAPFAQVLASLQQMF</sequence>
<dbReference type="Proteomes" id="UP000516046">
    <property type="component" value="Chromosome"/>
</dbReference>
<organism evidence="1 2">
    <name type="scientific">Caproicibacterium amylolyticum</name>
    <dbReference type="NCBI Taxonomy" id="2766537"/>
    <lineage>
        <taxon>Bacteria</taxon>
        <taxon>Bacillati</taxon>
        <taxon>Bacillota</taxon>
        <taxon>Clostridia</taxon>
        <taxon>Eubacteriales</taxon>
        <taxon>Oscillospiraceae</taxon>
        <taxon>Caproicibacterium</taxon>
    </lineage>
</organism>
<dbReference type="RefSeq" id="WP_212507712.1">
    <property type="nucleotide sequence ID" value="NZ_CP060696.1"/>
</dbReference>
<evidence type="ECO:0000313" key="1">
    <source>
        <dbReference type="EMBL" id="QNO18646.1"/>
    </source>
</evidence>
<protein>
    <submittedName>
        <fullName evidence="1">Uncharacterized protein</fullName>
    </submittedName>
</protein>
<keyword evidence="2" id="KW-1185">Reference proteome</keyword>
<reference evidence="1 2" key="1">
    <citation type="submission" date="2020-08" db="EMBL/GenBank/DDBJ databases">
        <authorList>
            <person name="Ren C."/>
            <person name="Gu Y."/>
            <person name="Xu Y."/>
        </authorList>
    </citation>
    <scope>NUCLEOTIDE SEQUENCE [LARGE SCALE GENOMIC DNA]</scope>
    <source>
        <strain evidence="1 2">LBM18003</strain>
    </source>
</reference>
<dbReference type="EMBL" id="CP060696">
    <property type="protein sequence ID" value="QNO18646.1"/>
    <property type="molecule type" value="Genomic_DNA"/>
</dbReference>
<evidence type="ECO:0000313" key="2">
    <source>
        <dbReference type="Proteomes" id="UP000516046"/>
    </source>
</evidence>
<dbReference type="KEGG" id="caml:H6X83_03075"/>
<gene>
    <name evidence="1" type="ORF">H6X83_03075</name>
</gene>
<dbReference type="AlphaFoldDB" id="A0A7G9WIY4"/>
<proteinExistence type="predicted"/>
<name>A0A7G9WIY4_9FIRM</name>
<accession>A0A7G9WIY4</accession>